<proteinExistence type="predicted"/>
<keyword evidence="2" id="KW-1185">Reference proteome</keyword>
<organism evidence="1 2">
    <name type="scientific">Tegillarca granosa</name>
    <name type="common">Malaysian cockle</name>
    <name type="synonym">Anadara granosa</name>
    <dbReference type="NCBI Taxonomy" id="220873"/>
    <lineage>
        <taxon>Eukaryota</taxon>
        <taxon>Metazoa</taxon>
        <taxon>Spiralia</taxon>
        <taxon>Lophotrochozoa</taxon>
        <taxon>Mollusca</taxon>
        <taxon>Bivalvia</taxon>
        <taxon>Autobranchia</taxon>
        <taxon>Pteriomorphia</taxon>
        <taxon>Arcoida</taxon>
        <taxon>Arcoidea</taxon>
        <taxon>Arcidae</taxon>
        <taxon>Tegillarca</taxon>
    </lineage>
</organism>
<dbReference type="SUPFAM" id="SSF56235">
    <property type="entry name" value="N-terminal nucleophile aminohydrolases (Ntn hydrolases)"/>
    <property type="match status" value="1"/>
</dbReference>
<dbReference type="InterPro" id="IPR043137">
    <property type="entry name" value="GGT_ssub_C"/>
</dbReference>
<dbReference type="Proteomes" id="UP001217089">
    <property type="component" value="Unassembled WGS sequence"/>
</dbReference>
<dbReference type="PANTHER" id="PTHR43881">
    <property type="entry name" value="GAMMA-GLUTAMYLTRANSPEPTIDASE (AFU_ORTHOLOGUE AFUA_4G13580)"/>
    <property type="match status" value="1"/>
</dbReference>
<reference evidence="1 2" key="1">
    <citation type="submission" date="2022-12" db="EMBL/GenBank/DDBJ databases">
        <title>Chromosome-level genome of Tegillarca granosa.</title>
        <authorList>
            <person name="Kim J."/>
        </authorList>
    </citation>
    <scope>NUCLEOTIDE SEQUENCE [LARGE SCALE GENOMIC DNA]</scope>
    <source>
        <strain evidence="1">Teg-2019</strain>
        <tissue evidence="1">Adductor muscle</tissue>
    </source>
</reference>
<dbReference type="PANTHER" id="PTHR43881:SF1">
    <property type="entry name" value="GAMMA-GLUTAMYLTRANSPEPTIDASE (AFU_ORTHOLOGUE AFUA_4G13580)"/>
    <property type="match status" value="1"/>
</dbReference>
<gene>
    <name evidence="1" type="ORF">KUTeg_003106</name>
</gene>
<protein>
    <recommendedName>
        <fullName evidence="3">Gamma-glutamyltransferase</fullName>
    </recommendedName>
</protein>
<evidence type="ECO:0000313" key="1">
    <source>
        <dbReference type="EMBL" id="KAJ8318015.1"/>
    </source>
</evidence>
<name>A0ABQ9FQL8_TEGGR</name>
<evidence type="ECO:0008006" key="3">
    <source>
        <dbReference type="Google" id="ProtNLM"/>
    </source>
</evidence>
<dbReference type="InterPro" id="IPR052896">
    <property type="entry name" value="GGT-like_enzyme"/>
</dbReference>
<dbReference type="Pfam" id="PF01019">
    <property type="entry name" value="G_glu_transpept"/>
    <property type="match status" value="1"/>
</dbReference>
<comment type="caution">
    <text evidence="1">The sequence shown here is derived from an EMBL/GenBank/DDBJ whole genome shotgun (WGS) entry which is preliminary data.</text>
</comment>
<dbReference type="Gene3D" id="3.60.20.40">
    <property type="match status" value="1"/>
</dbReference>
<dbReference type="EMBL" id="JARBDR010000214">
    <property type="protein sequence ID" value="KAJ8318015.1"/>
    <property type="molecule type" value="Genomic_DNA"/>
</dbReference>
<dbReference type="InterPro" id="IPR029055">
    <property type="entry name" value="Ntn_hydrolases_N"/>
</dbReference>
<sequence length="101" mass="11105">MKASYGVMGGFMQPQGHVQVLLNMLEFGMNPQEALDQPRICVGGLRKLGHCIDGPVKGYLRSQFGRGQVITKGAWFKSENKTEELYWAGSDPRADGIAIGY</sequence>
<evidence type="ECO:0000313" key="2">
    <source>
        <dbReference type="Proteomes" id="UP001217089"/>
    </source>
</evidence>
<accession>A0ABQ9FQL8</accession>